<gene>
    <name evidence="2" type="ORF">L211DRAFT_321468</name>
</gene>
<protein>
    <submittedName>
        <fullName evidence="2">Uncharacterized protein</fullName>
    </submittedName>
</protein>
<dbReference type="AlphaFoldDB" id="A0A3N4LLV2"/>
<evidence type="ECO:0000313" key="2">
    <source>
        <dbReference type="EMBL" id="RPB22728.1"/>
    </source>
</evidence>
<keyword evidence="3" id="KW-1185">Reference proteome</keyword>
<evidence type="ECO:0000256" key="1">
    <source>
        <dbReference type="SAM" id="Phobius"/>
    </source>
</evidence>
<organism evidence="2 3">
    <name type="scientific">Terfezia boudieri ATCC MYA-4762</name>
    <dbReference type="NCBI Taxonomy" id="1051890"/>
    <lineage>
        <taxon>Eukaryota</taxon>
        <taxon>Fungi</taxon>
        <taxon>Dikarya</taxon>
        <taxon>Ascomycota</taxon>
        <taxon>Pezizomycotina</taxon>
        <taxon>Pezizomycetes</taxon>
        <taxon>Pezizales</taxon>
        <taxon>Pezizaceae</taxon>
        <taxon>Terfezia</taxon>
    </lineage>
</organism>
<feature type="transmembrane region" description="Helical" evidence="1">
    <location>
        <begin position="6"/>
        <end position="27"/>
    </location>
</feature>
<dbReference type="EMBL" id="ML121550">
    <property type="protein sequence ID" value="RPB22728.1"/>
    <property type="molecule type" value="Genomic_DNA"/>
</dbReference>
<proteinExistence type="predicted"/>
<feature type="transmembrane region" description="Helical" evidence="1">
    <location>
        <begin position="34"/>
        <end position="55"/>
    </location>
</feature>
<name>A0A3N4LLV2_9PEZI</name>
<evidence type="ECO:0000313" key="3">
    <source>
        <dbReference type="Proteomes" id="UP000267821"/>
    </source>
</evidence>
<keyword evidence="1" id="KW-0472">Membrane</keyword>
<reference evidence="2 3" key="1">
    <citation type="journal article" date="2018" name="Nat. Ecol. Evol.">
        <title>Pezizomycetes genomes reveal the molecular basis of ectomycorrhizal truffle lifestyle.</title>
        <authorList>
            <person name="Murat C."/>
            <person name="Payen T."/>
            <person name="Noel B."/>
            <person name="Kuo A."/>
            <person name="Morin E."/>
            <person name="Chen J."/>
            <person name="Kohler A."/>
            <person name="Krizsan K."/>
            <person name="Balestrini R."/>
            <person name="Da Silva C."/>
            <person name="Montanini B."/>
            <person name="Hainaut M."/>
            <person name="Levati E."/>
            <person name="Barry K.W."/>
            <person name="Belfiori B."/>
            <person name="Cichocki N."/>
            <person name="Clum A."/>
            <person name="Dockter R.B."/>
            <person name="Fauchery L."/>
            <person name="Guy J."/>
            <person name="Iotti M."/>
            <person name="Le Tacon F."/>
            <person name="Lindquist E.A."/>
            <person name="Lipzen A."/>
            <person name="Malagnac F."/>
            <person name="Mello A."/>
            <person name="Molinier V."/>
            <person name="Miyauchi S."/>
            <person name="Poulain J."/>
            <person name="Riccioni C."/>
            <person name="Rubini A."/>
            <person name="Sitrit Y."/>
            <person name="Splivallo R."/>
            <person name="Traeger S."/>
            <person name="Wang M."/>
            <person name="Zifcakova L."/>
            <person name="Wipf D."/>
            <person name="Zambonelli A."/>
            <person name="Paolocci F."/>
            <person name="Nowrousian M."/>
            <person name="Ottonello S."/>
            <person name="Baldrian P."/>
            <person name="Spatafora J.W."/>
            <person name="Henrissat B."/>
            <person name="Nagy L.G."/>
            <person name="Aury J.M."/>
            <person name="Wincker P."/>
            <person name="Grigoriev I.V."/>
            <person name="Bonfante P."/>
            <person name="Martin F.M."/>
        </authorList>
    </citation>
    <scope>NUCLEOTIDE SEQUENCE [LARGE SCALE GENOMIC DNA]</scope>
    <source>
        <strain evidence="2 3">ATCC MYA-4762</strain>
    </source>
</reference>
<keyword evidence="1" id="KW-1133">Transmembrane helix</keyword>
<sequence length="87" mass="10131">MGCWDLLPISCILFSLLYTYIDLFILFSIHTQSLLSMSVCLLLLRSSAHIIVLYVKQPVRYNDELKRFNHMQLTLTLTLMIFQTSTS</sequence>
<keyword evidence="1" id="KW-0812">Transmembrane</keyword>
<accession>A0A3N4LLV2</accession>
<dbReference type="InParanoid" id="A0A3N4LLV2"/>
<dbReference type="Proteomes" id="UP000267821">
    <property type="component" value="Unassembled WGS sequence"/>
</dbReference>